<dbReference type="PROSITE" id="PS50089">
    <property type="entry name" value="ZF_RING_2"/>
    <property type="match status" value="2"/>
</dbReference>
<dbReference type="PANTHER" id="PTHR10044:SF139">
    <property type="entry name" value="DEATH-ASSOCIATED INHIBITOR OF APOPTOSIS 2"/>
    <property type="match status" value="1"/>
</dbReference>
<accession>A0A7R9KC78</accession>
<sequence>RQPFTDFASLYDTVVNDRRVEDLNALSQNTLQTSTPTIATEENITCKICLEYQIGIVLIPCGHLACSDCALKINTCSICRIYNSMSKHSKIITMSPSAVSGYTTFNERLATFRKDWNTIYPVSCESLAEAGFYSYNLSDRVVSFCCYRGLSGWRLWNKPWETHALWSPNCQYVIDKKGKKFIQKAIRKSPKQLPKNTRDLVVKEWMGSDMAYSILALKITTFDILRQIMFSRYDECKKPFAYFEELREAIYSSNLYKLSNFCIQQQNNENPTKEIFTCKICMINEIKIVFVPCGHQVACRDCASKLQNCCICRTCVM</sequence>
<dbReference type="Pfam" id="PF00653">
    <property type="entry name" value="BIR"/>
    <property type="match status" value="1"/>
</dbReference>
<dbReference type="GO" id="GO:0051726">
    <property type="term" value="P:regulation of cell cycle"/>
    <property type="evidence" value="ECO:0007669"/>
    <property type="project" value="TreeGrafter"/>
</dbReference>
<dbReference type="CDD" id="cd00022">
    <property type="entry name" value="BIR"/>
    <property type="match status" value="1"/>
</dbReference>
<feature type="non-terminal residue" evidence="7">
    <location>
        <position position="317"/>
    </location>
</feature>
<dbReference type="EMBL" id="OC854667">
    <property type="protein sequence ID" value="CAD7619984.1"/>
    <property type="molecule type" value="Genomic_DNA"/>
</dbReference>
<evidence type="ECO:0000313" key="8">
    <source>
        <dbReference type="Proteomes" id="UP000759131"/>
    </source>
</evidence>
<dbReference type="Proteomes" id="UP000759131">
    <property type="component" value="Unassembled WGS sequence"/>
</dbReference>
<dbReference type="FunFam" id="1.10.1170.10:FF:000002">
    <property type="entry name" value="Baculoviral IAP repeat containing 7"/>
    <property type="match status" value="1"/>
</dbReference>
<dbReference type="OrthoDB" id="5855668at2759"/>
<dbReference type="Pfam" id="PF13920">
    <property type="entry name" value="zf-C3HC4_3"/>
    <property type="match status" value="2"/>
</dbReference>
<dbReference type="SUPFAM" id="SSF57924">
    <property type="entry name" value="Inhibitor of apoptosis (IAP) repeat"/>
    <property type="match status" value="1"/>
</dbReference>
<dbReference type="PROSITE" id="PS50143">
    <property type="entry name" value="BIR_REPEAT_2"/>
    <property type="match status" value="1"/>
</dbReference>
<dbReference type="GO" id="GO:0005737">
    <property type="term" value="C:cytoplasm"/>
    <property type="evidence" value="ECO:0007669"/>
    <property type="project" value="TreeGrafter"/>
</dbReference>
<dbReference type="Gene3D" id="1.10.1170.10">
    <property type="entry name" value="Inhibitor Of Apoptosis Protein (2mihbC-IAP-1), Chain A"/>
    <property type="match status" value="1"/>
</dbReference>
<feature type="domain" description="RING-type" evidence="6">
    <location>
        <begin position="46"/>
        <end position="80"/>
    </location>
</feature>
<dbReference type="InterPro" id="IPR001370">
    <property type="entry name" value="BIR_rpt"/>
</dbReference>
<feature type="non-terminal residue" evidence="7">
    <location>
        <position position="1"/>
    </location>
</feature>
<evidence type="ECO:0000259" key="6">
    <source>
        <dbReference type="PROSITE" id="PS50089"/>
    </source>
</evidence>
<dbReference type="AlphaFoldDB" id="A0A7R9KC78"/>
<evidence type="ECO:0000256" key="5">
    <source>
        <dbReference type="PROSITE-ProRule" id="PRU00175"/>
    </source>
</evidence>
<dbReference type="InterPro" id="IPR001841">
    <property type="entry name" value="Znf_RING"/>
</dbReference>
<keyword evidence="2" id="KW-0479">Metal-binding</keyword>
<proteinExistence type="inferred from homology"/>
<dbReference type="Gene3D" id="3.30.40.10">
    <property type="entry name" value="Zinc/RING finger domain, C3HC4 (zinc finger)"/>
    <property type="match status" value="2"/>
</dbReference>
<keyword evidence="4" id="KW-0862">Zinc</keyword>
<name>A0A7R9KC78_9ACAR</name>
<dbReference type="SMART" id="SM00238">
    <property type="entry name" value="BIR"/>
    <property type="match status" value="1"/>
</dbReference>
<organism evidence="7">
    <name type="scientific">Medioppia subpectinata</name>
    <dbReference type="NCBI Taxonomy" id="1979941"/>
    <lineage>
        <taxon>Eukaryota</taxon>
        <taxon>Metazoa</taxon>
        <taxon>Ecdysozoa</taxon>
        <taxon>Arthropoda</taxon>
        <taxon>Chelicerata</taxon>
        <taxon>Arachnida</taxon>
        <taxon>Acari</taxon>
        <taxon>Acariformes</taxon>
        <taxon>Sarcoptiformes</taxon>
        <taxon>Oribatida</taxon>
        <taxon>Brachypylina</taxon>
        <taxon>Oppioidea</taxon>
        <taxon>Oppiidae</taxon>
        <taxon>Medioppia</taxon>
    </lineage>
</organism>
<dbReference type="PANTHER" id="PTHR10044">
    <property type="entry name" value="INHIBITOR OF APOPTOSIS"/>
    <property type="match status" value="1"/>
</dbReference>
<evidence type="ECO:0000256" key="3">
    <source>
        <dbReference type="ARBA" id="ARBA00022771"/>
    </source>
</evidence>
<dbReference type="InterPro" id="IPR050784">
    <property type="entry name" value="IAP"/>
</dbReference>
<dbReference type="InterPro" id="IPR013083">
    <property type="entry name" value="Znf_RING/FYVE/PHD"/>
</dbReference>
<keyword evidence="8" id="KW-1185">Reference proteome</keyword>
<dbReference type="EMBL" id="CAJPIZ010000092">
    <property type="protein sequence ID" value="CAG2100414.1"/>
    <property type="molecule type" value="Genomic_DNA"/>
</dbReference>
<dbReference type="SUPFAM" id="SSF57850">
    <property type="entry name" value="RING/U-box"/>
    <property type="match status" value="1"/>
</dbReference>
<comment type="similarity">
    <text evidence="1">Belongs to the IAP family.</text>
</comment>
<feature type="domain" description="RING-type" evidence="6">
    <location>
        <begin position="278"/>
        <end position="313"/>
    </location>
</feature>
<keyword evidence="3 5" id="KW-0863">Zinc-finger</keyword>
<dbReference type="SMART" id="SM00184">
    <property type="entry name" value="RING"/>
    <property type="match status" value="2"/>
</dbReference>
<evidence type="ECO:0000313" key="7">
    <source>
        <dbReference type="EMBL" id="CAD7619984.1"/>
    </source>
</evidence>
<evidence type="ECO:0000256" key="2">
    <source>
        <dbReference type="ARBA" id="ARBA00022723"/>
    </source>
</evidence>
<evidence type="ECO:0000256" key="1">
    <source>
        <dbReference type="ARBA" id="ARBA00006672"/>
    </source>
</evidence>
<protein>
    <recommendedName>
        <fullName evidence="6">RING-type domain-containing protein</fullName>
    </recommendedName>
</protein>
<gene>
    <name evidence="7" type="ORF">OSB1V03_LOCUS480</name>
</gene>
<reference evidence="7" key="1">
    <citation type="submission" date="2020-11" db="EMBL/GenBank/DDBJ databases">
        <authorList>
            <person name="Tran Van P."/>
        </authorList>
    </citation>
    <scope>NUCLEOTIDE SEQUENCE</scope>
</reference>
<dbReference type="GO" id="GO:0005634">
    <property type="term" value="C:nucleus"/>
    <property type="evidence" value="ECO:0007669"/>
    <property type="project" value="TreeGrafter"/>
</dbReference>
<evidence type="ECO:0000256" key="4">
    <source>
        <dbReference type="ARBA" id="ARBA00022833"/>
    </source>
</evidence>
<dbReference type="GO" id="GO:0008270">
    <property type="term" value="F:zinc ion binding"/>
    <property type="evidence" value="ECO:0007669"/>
    <property type="project" value="UniProtKB-KW"/>
</dbReference>